<dbReference type="GO" id="GO:1990281">
    <property type="term" value="C:efflux pump complex"/>
    <property type="evidence" value="ECO:0007669"/>
    <property type="project" value="TreeGrafter"/>
</dbReference>
<dbReference type="NCBIfam" id="TIGR01730">
    <property type="entry name" value="RND_mfp"/>
    <property type="match status" value="1"/>
</dbReference>
<accession>A0A423PWH5</accession>
<dbReference type="Gene3D" id="2.40.50.100">
    <property type="match status" value="1"/>
</dbReference>
<dbReference type="InterPro" id="IPR058637">
    <property type="entry name" value="YknX-like_C"/>
</dbReference>
<comment type="caution">
    <text evidence="7">The sequence shown here is derived from an EMBL/GenBank/DDBJ whole genome shotgun (WGS) entry which is preliminary data.</text>
</comment>
<evidence type="ECO:0000259" key="4">
    <source>
        <dbReference type="Pfam" id="PF25954"/>
    </source>
</evidence>
<dbReference type="PANTHER" id="PTHR30469">
    <property type="entry name" value="MULTIDRUG RESISTANCE PROTEIN MDTA"/>
    <property type="match status" value="1"/>
</dbReference>
<gene>
    <name evidence="7" type="ORF">SAOR_02020</name>
</gene>
<feature type="domain" description="CusB-like beta-barrel" evidence="4">
    <location>
        <begin position="188"/>
        <end position="258"/>
    </location>
</feature>
<protein>
    <submittedName>
        <fullName evidence="7">Uncharacterized protein</fullName>
    </submittedName>
</protein>
<organism evidence="7 8">
    <name type="scientific">Salinisphaera orenii MK-B5</name>
    <dbReference type="NCBI Taxonomy" id="856730"/>
    <lineage>
        <taxon>Bacteria</taxon>
        <taxon>Pseudomonadati</taxon>
        <taxon>Pseudomonadota</taxon>
        <taxon>Gammaproteobacteria</taxon>
        <taxon>Salinisphaerales</taxon>
        <taxon>Salinisphaeraceae</taxon>
        <taxon>Salinisphaera</taxon>
    </lineage>
</organism>
<keyword evidence="8" id="KW-1185">Reference proteome</keyword>
<dbReference type="Pfam" id="PF25954">
    <property type="entry name" value="Beta-barrel_RND_2"/>
    <property type="match status" value="1"/>
</dbReference>
<evidence type="ECO:0000313" key="7">
    <source>
        <dbReference type="EMBL" id="ROO29960.1"/>
    </source>
</evidence>
<dbReference type="SUPFAM" id="SSF111369">
    <property type="entry name" value="HlyD-like secretion proteins"/>
    <property type="match status" value="1"/>
</dbReference>
<comment type="similarity">
    <text evidence="1">Belongs to the membrane fusion protein (MFP) (TC 8.A.1) family.</text>
</comment>
<evidence type="ECO:0000256" key="2">
    <source>
        <dbReference type="SAM" id="Coils"/>
    </source>
</evidence>
<feature type="region of interest" description="Disordered" evidence="3">
    <location>
        <begin position="335"/>
        <end position="365"/>
    </location>
</feature>
<dbReference type="Gene3D" id="2.40.420.20">
    <property type="match status" value="1"/>
</dbReference>
<dbReference type="InterPro" id="IPR006143">
    <property type="entry name" value="RND_pump_MFP"/>
</dbReference>
<feature type="domain" description="CzcB-like barrel-sandwich hybrid" evidence="5">
    <location>
        <begin position="41"/>
        <end position="177"/>
    </location>
</feature>
<evidence type="ECO:0000313" key="8">
    <source>
        <dbReference type="Proteomes" id="UP000283993"/>
    </source>
</evidence>
<sequence length="365" mass="39366">MLFVGSTALAAPTMVETVDVEQQRWRQTLPLYGTLTSPRDAELTPRVAGLVERVDVDAGDRVDAGETLITLDRSLARLTLNTLEASVAEARAQLAEAERLASEAERLAARSAISQTELASRRSEVDVQAAALDRLRAEAARQREVLDRHEIVAPFAGTVRERLVEPGEYVAESTPVVGLVATERLRMDVAAPQQYFSAIEAGMPVRIQPEALHGETLEAKVDVKVAASDALARTFLARIFVDNAAGRLTPGMSAKVLFEITSPEEVLVIPRDALVREPRGGTRVWIVESGDEGLRAVERQVSLGRSADNRVEVLSGLSAGDRVIVRGNESLSRGQRVRLAEPRAGPDRAATAADRSLRLSDGTSG</sequence>
<feature type="coiled-coil region" evidence="2">
    <location>
        <begin position="80"/>
        <end position="152"/>
    </location>
</feature>
<dbReference type="PANTHER" id="PTHR30469:SF15">
    <property type="entry name" value="HLYD FAMILY OF SECRETION PROTEINS"/>
    <property type="match status" value="1"/>
</dbReference>
<evidence type="ECO:0000256" key="1">
    <source>
        <dbReference type="ARBA" id="ARBA00009477"/>
    </source>
</evidence>
<dbReference type="Gene3D" id="1.10.287.470">
    <property type="entry name" value="Helix hairpin bin"/>
    <property type="match status" value="1"/>
</dbReference>
<evidence type="ECO:0000256" key="3">
    <source>
        <dbReference type="SAM" id="MobiDB-lite"/>
    </source>
</evidence>
<keyword evidence="2" id="KW-0175">Coiled coil</keyword>
<dbReference type="Gene3D" id="2.40.30.170">
    <property type="match status" value="1"/>
</dbReference>
<dbReference type="Pfam" id="PF25973">
    <property type="entry name" value="BSH_CzcB"/>
    <property type="match status" value="1"/>
</dbReference>
<reference evidence="7 8" key="1">
    <citation type="submission" date="2013-10" db="EMBL/GenBank/DDBJ databases">
        <title>Salinisphaera orenii MK-B5 Genome Sequencing.</title>
        <authorList>
            <person name="Lai Q."/>
            <person name="Li C."/>
            <person name="Shao Z."/>
        </authorList>
    </citation>
    <scope>NUCLEOTIDE SEQUENCE [LARGE SCALE GENOMIC DNA]</scope>
    <source>
        <strain evidence="7 8">MK-B5</strain>
    </source>
</reference>
<dbReference type="AlphaFoldDB" id="A0A423PWH5"/>
<dbReference type="GO" id="GO:0015562">
    <property type="term" value="F:efflux transmembrane transporter activity"/>
    <property type="evidence" value="ECO:0007669"/>
    <property type="project" value="TreeGrafter"/>
</dbReference>
<evidence type="ECO:0000259" key="5">
    <source>
        <dbReference type="Pfam" id="PF25973"/>
    </source>
</evidence>
<dbReference type="InterPro" id="IPR058647">
    <property type="entry name" value="BSH_CzcB-like"/>
</dbReference>
<name>A0A423PWH5_9GAMM</name>
<proteinExistence type="inferred from homology"/>
<evidence type="ECO:0000259" key="6">
    <source>
        <dbReference type="Pfam" id="PF25989"/>
    </source>
</evidence>
<dbReference type="EMBL" id="AYKH01000002">
    <property type="protein sequence ID" value="ROO29960.1"/>
    <property type="molecule type" value="Genomic_DNA"/>
</dbReference>
<dbReference type="InterPro" id="IPR058792">
    <property type="entry name" value="Beta-barrel_RND_2"/>
</dbReference>
<feature type="domain" description="YknX-like C-terminal permuted SH3-like" evidence="6">
    <location>
        <begin position="266"/>
        <end position="338"/>
    </location>
</feature>
<dbReference type="Pfam" id="PF25989">
    <property type="entry name" value="YknX_C"/>
    <property type="match status" value="1"/>
</dbReference>
<dbReference type="Proteomes" id="UP000283993">
    <property type="component" value="Unassembled WGS sequence"/>
</dbReference>